<comment type="function">
    <text evidence="4 6">Binds together with bS18 to 16S ribosomal RNA.</text>
</comment>
<evidence type="ECO:0000256" key="4">
    <source>
        <dbReference type="ARBA" id="ARBA00035104"/>
    </source>
</evidence>
<dbReference type="RefSeq" id="WP_136131061.1">
    <property type="nucleotide sequence ID" value="NZ_PDKT01000003.1"/>
</dbReference>
<dbReference type="SUPFAM" id="SSF54995">
    <property type="entry name" value="Ribosomal protein S6"/>
    <property type="match status" value="1"/>
</dbReference>
<dbReference type="AlphaFoldDB" id="A0A2P5SZT0"/>
<dbReference type="GO" id="GO:0070181">
    <property type="term" value="F:small ribosomal subunit rRNA binding"/>
    <property type="evidence" value="ECO:0007669"/>
    <property type="project" value="TreeGrafter"/>
</dbReference>
<comment type="similarity">
    <text evidence="1 6">Belongs to the bacterial ribosomal protein bS6 family.</text>
</comment>
<evidence type="ECO:0000256" key="5">
    <source>
        <dbReference type="ARBA" id="ARBA00035294"/>
    </source>
</evidence>
<dbReference type="CDD" id="cd00473">
    <property type="entry name" value="bS6"/>
    <property type="match status" value="1"/>
</dbReference>
<evidence type="ECO:0000313" key="8">
    <source>
        <dbReference type="Proteomes" id="UP000296153"/>
    </source>
</evidence>
<dbReference type="NCBIfam" id="TIGR00166">
    <property type="entry name" value="S6"/>
    <property type="match status" value="1"/>
</dbReference>
<dbReference type="PANTHER" id="PTHR21011:SF1">
    <property type="entry name" value="SMALL RIBOSOMAL SUBUNIT PROTEIN BS6M"/>
    <property type="match status" value="1"/>
</dbReference>
<evidence type="ECO:0000313" key="7">
    <source>
        <dbReference type="EMBL" id="PPI87816.1"/>
    </source>
</evidence>
<reference evidence="7 8" key="1">
    <citation type="journal article" date="2018" name="Genome Biol. Evol.">
        <title>Cladogenesis and Genomic Streamlining in Extracellular Endosymbionts of Tropical Stink Bugs.</title>
        <authorList>
            <person name="Otero-Bravo A."/>
            <person name="Goffredi S."/>
            <person name="Sabree Z.L."/>
        </authorList>
    </citation>
    <scope>NUCLEOTIDE SEQUENCE [LARGE SCALE GENOMIC DNA]</scope>
    <source>
        <strain evidence="7 8">SoEE</strain>
    </source>
</reference>
<accession>A0A2P5SZT0</accession>
<dbReference type="EMBL" id="PDKT01000003">
    <property type="protein sequence ID" value="PPI87816.1"/>
    <property type="molecule type" value="Genomic_DNA"/>
</dbReference>
<gene>
    <name evidence="6" type="primary">rpsF</name>
    <name evidence="7" type="ORF">CRV12_02350</name>
</gene>
<evidence type="ECO:0000256" key="6">
    <source>
        <dbReference type="HAMAP-Rule" id="MF_00360"/>
    </source>
</evidence>
<dbReference type="Gene3D" id="3.30.70.60">
    <property type="match status" value="1"/>
</dbReference>
<dbReference type="Proteomes" id="UP000296153">
    <property type="component" value="Unassembled WGS sequence"/>
</dbReference>
<comment type="caution">
    <text evidence="7">The sequence shown here is derived from an EMBL/GenBank/DDBJ whole genome shotgun (WGS) entry which is preliminary data.</text>
</comment>
<evidence type="ECO:0000256" key="1">
    <source>
        <dbReference type="ARBA" id="ARBA00009512"/>
    </source>
</evidence>
<protein>
    <recommendedName>
        <fullName evidence="5 6">Small ribosomal subunit protein bS6</fullName>
    </recommendedName>
</protein>
<sequence length="132" mass="15858">MRHYEIILMIHPDQSEKVTDIIEGYTSFIKKSKGKIHRLEDWRRRQLAYPINKLHKAHYILLNIEVSKETIKELENNFKFNDSIIRNIIIRVKNAINEPSCIMKIKDDRRNKREDFINEPINILSNIKDSEE</sequence>
<dbReference type="InterPro" id="IPR020814">
    <property type="entry name" value="Ribosomal_S6_plastid/chlpt"/>
</dbReference>
<dbReference type="InterPro" id="IPR035980">
    <property type="entry name" value="Ribosomal_bS6_sf"/>
</dbReference>
<keyword evidence="6" id="KW-0694">RNA-binding</keyword>
<dbReference type="Pfam" id="PF01250">
    <property type="entry name" value="Ribosomal_S6"/>
    <property type="match status" value="1"/>
</dbReference>
<evidence type="ECO:0000256" key="2">
    <source>
        <dbReference type="ARBA" id="ARBA00022980"/>
    </source>
</evidence>
<name>A0A2P5SZT0_9GAMM</name>
<dbReference type="HAMAP" id="MF_00360">
    <property type="entry name" value="Ribosomal_bS6"/>
    <property type="match status" value="1"/>
</dbReference>
<keyword evidence="6" id="KW-0699">rRNA-binding</keyword>
<keyword evidence="2 6" id="KW-0689">Ribosomal protein</keyword>
<dbReference type="InterPro" id="IPR014717">
    <property type="entry name" value="Transl_elong_EF1B/ribsomal_bS6"/>
</dbReference>
<dbReference type="OrthoDB" id="9812702at2"/>
<dbReference type="GO" id="GO:0003735">
    <property type="term" value="F:structural constituent of ribosome"/>
    <property type="evidence" value="ECO:0007669"/>
    <property type="project" value="InterPro"/>
</dbReference>
<dbReference type="GO" id="GO:0006412">
    <property type="term" value="P:translation"/>
    <property type="evidence" value="ECO:0007669"/>
    <property type="project" value="UniProtKB-UniRule"/>
</dbReference>
<keyword evidence="3 6" id="KW-0687">Ribonucleoprotein</keyword>
<dbReference type="PANTHER" id="PTHR21011">
    <property type="entry name" value="MITOCHONDRIAL 28S RIBOSOMAL PROTEIN S6"/>
    <property type="match status" value="1"/>
</dbReference>
<organism evidence="7 8">
    <name type="scientific">Candidatus Pantoea edessiphila</name>
    <dbReference type="NCBI Taxonomy" id="2044610"/>
    <lineage>
        <taxon>Bacteria</taxon>
        <taxon>Pseudomonadati</taxon>
        <taxon>Pseudomonadota</taxon>
        <taxon>Gammaproteobacteria</taxon>
        <taxon>Enterobacterales</taxon>
        <taxon>Erwiniaceae</taxon>
        <taxon>Pantoea</taxon>
    </lineage>
</organism>
<dbReference type="GO" id="GO:0022627">
    <property type="term" value="C:cytosolic small ribosomal subunit"/>
    <property type="evidence" value="ECO:0007669"/>
    <property type="project" value="TreeGrafter"/>
</dbReference>
<dbReference type="InterPro" id="IPR000529">
    <property type="entry name" value="Ribosomal_bS6"/>
</dbReference>
<proteinExistence type="inferred from homology"/>
<evidence type="ECO:0000256" key="3">
    <source>
        <dbReference type="ARBA" id="ARBA00023274"/>
    </source>
</evidence>